<dbReference type="EMBL" id="LN650648">
    <property type="protein sequence ID" value="CEI72147.1"/>
    <property type="molecule type" value="Genomic_DNA"/>
</dbReference>
<evidence type="ECO:0000313" key="2">
    <source>
        <dbReference type="Proteomes" id="UP000245695"/>
    </source>
</evidence>
<sequence>MLKKHNCLQVIENTYLKETKIIKASTQKELQEKINRQVELWNDKEIYLKQQMK</sequence>
<organism evidence="1 2">
    <name type="scientific">Romboutsia hominis</name>
    <dbReference type="NCBI Taxonomy" id="1507512"/>
    <lineage>
        <taxon>Bacteria</taxon>
        <taxon>Bacillati</taxon>
        <taxon>Bacillota</taxon>
        <taxon>Clostridia</taxon>
        <taxon>Peptostreptococcales</taxon>
        <taxon>Peptostreptococcaceae</taxon>
        <taxon>Romboutsia</taxon>
    </lineage>
</organism>
<proteinExistence type="predicted"/>
<protein>
    <submittedName>
        <fullName evidence="1">Uncharacterized protein</fullName>
    </submittedName>
</protein>
<dbReference type="AlphaFoldDB" id="A0A2P2BP80"/>
<dbReference type="RefSeq" id="WP_166504944.1">
    <property type="nucleotide sequence ID" value="NZ_FJTZ01000012.1"/>
</dbReference>
<name>A0A2P2BP80_9FIRM</name>
<keyword evidence="2" id="KW-1185">Reference proteome</keyword>
<dbReference type="KEGG" id="rhom:FRIFI_0600"/>
<reference evidence="1 2" key="1">
    <citation type="submission" date="2014-09" db="EMBL/GenBank/DDBJ databases">
        <authorList>
            <person name="Hornung B.V."/>
        </authorList>
    </citation>
    <scope>NUCLEOTIDE SEQUENCE [LARGE SCALE GENOMIC DNA]</scope>
    <source>
        <strain evidence="1 2">FRIFI</strain>
    </source>
</reference>
<dbReference type="Proteomes" id="UP000245695">
    <property type="component" value="Chromosome 1"/>
</dbReference>
<gene>
    <name evidence="1" type="ORF">FRIFI_0600</name>
</gene>
<accession>A0A2P2BP80</accession>
<evidence type="ECO:0000313" key="1">
    <source>
        <dbReference type="EMBL" id="CEI72147.1"/>
    </source>
</evidence>